<evidence type="ECO:0000256" key="6">
    <source>
        <dbReference type="ARBA" id="ARBA00022989"/>
    </source>
</evidence>
<dbReference type="GO" id="GO:0004758">
    <property type="term" value="F:serine C-palmitoyltransferase activity"/>
    <property type="evidence" value="ECO:0007669"/>
    <property type="project" value="UniProtKB-EC"/>
</dbReference>
<keyword evidence="11" id="KW-0808">Transferase</keyword>
<keyword evidence="6 10" id="KW-1133">Transmembrane helix</keyword>
<keyword evidence="3 10" id="KW-0812">Transmembrane</keyword>
<comment type="subcellular location">
    <subcellularLocation>
        <location evidence="1">Endoplasmic reticulum membrane</location>
        <topology evidence="1">Multi-pass membrane protein</topology>
    </subcellularLocation>
</comment>
<keyword evidence="7" id="KW-0443">Lipid metabolism</keyword>
<evidence type="ECO:0000256" key="5">
    <source>
        <dbReference type="ARBA" id="ARBA00022919"/>
    </source>
</evidence>
<keyword evidence="11" id="KW-0012">Acyltransferase</keyword>
<reference evidence="11" key="1">
    <citation type="submission" date="2016-04" db="EMBL/GenBank/DDBJ databases">
        <authorList>
            <person name="Calderon-Fernandez G.M.Sr."/>
        </authorList>
    </citation>
    <scope>NUCLEOTIDE SEQUENCE</scope>
    <source>
        <strain evidence="11">Int1</strain>
        <tissue evidence="11">Integument</tissue>
    </source>
</reference>
<dbReference type="EC" id="2.3.1.50" evidence="11"/>
<dbReference type="GO" id="GO:0046513">
    <property type="term" value="P:ceramide biosynthetic process"/>
    <property type="evidence" value="ECO:0007669"/>
    <property type="project" value="TreeGrafter"/>
</dbReference>
<reference evidence="11" key="2">
    <citation type="journal article" date="2017" name="J. Med. Entomol.">
        <title>Transcriptome Analysis of the Triatoma infestans (Hemiptera: Reduviidae) Integument.</title>
        <authorList>
            <person name="Calderon-Fernandez G.M."/>
            <person name="Moriconi D.E."/>
            <person name="Dulbecco A.B."/>
            <person name="Juarez M.P."/>
        </authorList>
    </citation>
    <scope>NUCLEOTIDE SEQUENCE</scope>
    <source>
        <strain evidence="11">Int1</strain>
        <tissue evidence="11">Integument</tissue>
    </source>
</reference>
<feature type="transmembrane region" description="Helical" evidence="10">
    <location>
        <begin position="21"/>
        <end position="42"/>
    </location>
</feature>
<dbReference type="EMBL" id="GEMB01003255">
    <property type="protein sequence ID" value="JAR99958.1"/>
    <property type="molecule type" value="Transcribed_RNA"/>
</dbReference>
<dbReference type="InterPro" id="IPR051900">
    <property type="entry name" value="SPT_small_subunit"/>
</dbReference>
<evidence type="ECO:0000256" key="2">
    <source>
        <dbReference type="ARBA" id="ARBA00005189"/>
    </source>
</evidence>
<evidence type="ECO:0000256" key="8">
    <source>
        <dbReference type="ARBA" id="ARBA00023136"/>
    </source>
</evidence>
<keyword evidence="4" id="KW-0256">Endoplasmic reticulum</keyword>
<dbReference type="GO" id="GO:0017059">
    <property type="term" value="C:serine palmitoyltransferase complex"/>
    <property type="evidence" value="ECO:0007669"/>
    <property type="project" value="TreeGrafter"/>
</dbReference>
<sequence>MVKQCTTFSALRFTIFYSSKMFNSFSTVWNFLNYWYFRYLMVTELYMVEKWERAICNTVIVIILCMLTYLNCTVLHYTSQFWNTAFGNYSEIESPI</sequence>
<comment type="pathway">
    <text evidence="2">Lipid metabolism.</text>
</comment>
<keyword evidence="5" id="KW-0746">Sphingolipid metabolism</keyword>
<dbReference type="InterPro" id="IPR024512">
    <property type="entry name" value="Ser_palmitoyltrfase_ssu-like"/>
</dbReference>
<evidence type="ECO:0000256" key="4">
    <source>
        <dbReference type="ARBA" id="ARBA00022824"/>
    </source>
</evidence>
<comment type="similarity">
    <text evidence="9">Belongs to the SPTSS family. SPTSSA subfamily.</text>
</comment>
<feature type="transmembrane region" description="Helical" evidence="10">
    <location>
        <begin position="54"/>
        <end position="77"/>
    </location>
</feature>
<evidence type="ECO:0000256" key="10">
    <source>
        <dbReference type="SAM" id="Phobius"/>
    </source>
</evidence>
<evidence type="ECO:0000256" key="7">
    <source>
        <dbReference type="ARBA" id="ARBA00023098"/>
    </source>
</evidence>
<organism evidence="11">
    <name type="scientific">Triatoma infestans</name>
    <name type="common">Assassin bug</name>
    <dbReference type="NCBI Taxonomy" id="30076"/>
    <lineage>
        <taxon>Eukaryota</taxon>
        <taxon>Metazoa</taxon>
        <taxon>Ecdysozoa</taxon>
        <taxon>Arthropoda</taxon>
        <taxon>Hexapoda</taxon>
        <taxon>Insecta</taxon>
        <taxon>Pterygota</taxon>
        <taxon>Neoptera</taxon>
        <taxon>Paraneoptera</taxon>
        <taxon>Hemiptera</taxon>
        <taxon>Heteroptera</taxon>
        <taxon>Panheteroptera</taxon>
        <taxon>Cimicomorpha</taxon>
        <taxon>Reduviidae</taxon>
        <taxon>Triatominae</taxon>
        <taxon>Triatoma</taxon>
    </lineage>
</organism>
<evidence type="ECO:0000313" key="11">
    <source>
        <dbReference type="EMBL" id="JAR99958.1"/>
    </source>
</evidence>
<evidence type="ECO:0000256" key="3">
    <source>
        <dbReference type="ARBA" id="ARBA00022692"/>
    </source>
</evidence>
<protein>
    <submittedName>
        <fullName evidence="11">Serine palmitoyltransferase small subunit a</fullName>
        <ecNumber evidence="11">2.3.1.50</ecNumber>
    </submittedName>
</protein>
<dbReference type="PANTHER" id="PTHR47084">
    <property type="entry name" value="SERINE PALMITOYLTRANSFERASE SMALL SUBUNIT A"/>
    <property type="match status" value="1"/>
</dbReference>
<name>A0A161MP99_TRIIF</name>
<evidence type="ECO:0000256" key="1">
    <source>
        <dbReference type="ARBA" id="ARBA00004477"/>
    </source>
</evidence>
<dbReference type="AlphaFoldDB" id="A0A161MP99"/>
<dbReference type="Pfam" id="PF11779">
    <property type="entry name" value="SPT_ssu-like"/>
    <property type="match status" value="1"/>
</dbReference>
<keyword evidence="8 10" id="KW-0472">Membrane</keyword>
<dbReference type="PANTHER" id="PTHR47084:SF1">
    <property type="entry name" value="SERINE PALMITOYLTRANSFERASE SMALL SUBUNIT A"/>
    <property type="match status" value="1"/>
</dbReference>
<dbReference type="GO" id="GO:0005789">
    <property type="term" value="C:endoplasmic reticulum membrane"/>
    <property type="evidence" value="ECO:0007669"/>
    <property type="project" value="UniProtKB-SubCell"/>
</dbReference>
<accession>A0A161MP99</accession>
<evidence type="ECO:0000256" key="9">
    <source>
        <dbReference type="ARBA" id="ARBA00038370"/>
    </source>
</evidence>
<proteinExistence type="inferred from homology"/>